<evidence type="ECO:0000313" key="1">
    <source>
        <dbReference type="EMBL" id="MFB9837610.1"/>
    </source>
</evidence>
<protein>
    <recommendedName>
        <fullName evidence="3">FHA domain-containing protein</fullName>
    </recommendedName>
</protein>
<dbReference type="Proteomes" id="UP001589627">
    <property type="component" value="Unassembled WGS sequence"/>
</dbReference>
<dbReference type="RefSeq" id="WP_378210487.1">
    <property type="nucleotide sequence ID" value="NZ_JBHLZP010000400.1"/>
</dbReference>
<organism evidence="1 2">
    <name type="scientific">Actinoallomurus acaciae</name>
    <dbReference type="NCBI Taxonomy" id="502577"/>
    <lineage>
        <taxon>Bacteria</taxon>
        <taxon>Bacillati</taxon>
        <taxon>Actinomycetota</taxon>
        <taxon>Actinomycetes</taxon>
        <taxon>Streptosporangiales</taxon>
        <taxon>Thermomonosporaceae</taxon>
        <taxon>Actinoallomurus</taxon>
    </lineage>
</organism>
<evidence type="ECO:0008006" key="3">
    <source>
        <dbReference type="Google" id="ProtNLM"/>
    </source>
</evidence>
<keyword evidence="2" id="KW-1185">Reference proteome</keyword>
<gene>
    <name evidence="1" type="ORF">ACFFNX_36095</name>
</gene>
<accession>A0ABV5YRD6</accession>
<dbReference type="EMBL" id="JBHLZP010000400">
    <property type="protein sequence ID" value="MFB9837610.1"/>
    <property type="molecule type" value="Genomic_DNA"/>
</dbReference>
<evidence type="ECO:0000313" key="2">
    <source>
        <dbReference type="Proteomes" id="UP001589627"/>
    </source>
</evidence>
<name>A0ABV5YRD6_9ACTN</name>
<proteinExistence type="predicted"/>
<reference evidence="1 2" key="1">
    <citation type="submission" date="2024-09" db="EMBL/GenBank/DDBJ databases">
        <authorList>
            <person name="Sun Q."/>
            <person name="Mori K."/>
        </authorList>
    </citation>
    <scope>NUCLEOTIDE SEQUENCE [LARGE SCALE GENOMIC DNA]</scope>
    <source>
        <strain evidence="1 2">TBRC 0563</strain>
    </source>
</reference>
<comment type="caution">
    <text evidence="1">The sequence shown here is derived from an EMBL/GenBank/DDBJ whole genome shotgun (WGS) entry which is preliminary data.</text>
</comment>
<sequence>MTAEATPPVVAPVVARVVSSSGTAVEVVENRRLVFGRGPDADLVIAADRGLSRRAGMIGGVRGGAWVANLSHTHALYAETDGYQIRLPPMETPGDPAGGWFMRAGTTLVGSRAMLDDGQPLRVTIMPAASGPIGSPGDRPMRPDEDSTLLPLYLDPNTKLFLVALLWCRPWLIDPTRTTPLPRIPEIARAALEVTDAHHQLERFDNDPVFRDRLAARVGEHVKVLRRKINIRGLVRSGTRLSDEVVVGVLIEHAIITFGDLGRLSDPSWCSRQEDLWWDRT</sequence>